<dbReference type="Proteomes" id="UP001432027">
    <property type="component" value="Unassembled WGS sequence"/>
</dbReference>
<evidence type="ECO:0000256" key="1">
    <source>
        <dbReference type="SAM" id="Phobius"/>
    </source>
</evidence>
<comment type="caution">
    <text evidence="2">The sequence shown here is derived from an EMBL/GenBank/DDBJ whole genome shotgun (WGS) entry which is preliminary data.</text>
</comment>
<organism evidence="2 3">
    <name type="scientific">Pristionchus entomophagus</name>
    <dbReference type="NCBI Taxonomy" id="358040"/>
    <lineage>
        <taxon>Eukaryota</taxon>
        <taxon>Metazoa</taxon>
        <taxon>Ecdysozoa</taxon>
        <taxon>Nematoda</taxon>
        <taxon>Chromadorea</taxon>
        <taxon>Rhabditida</taxon>
        <taxon>Rhabditina</taxon>
        <taxon>Diplogasteromorpha</taxon>
        <taxon>Diplogasteroidea</taxon>
        <taxon>Neodiplogasteridae</taxon>
        <taxon>Pristionchus</taxon>
    </lineage>
</organism>
<dbReference type="AlphaFoldDB" id="A0AAV5T3T7"/>
<keyword evidence="1" id="KW-0812">Transmembrane</keyword>
<feature type="transmembrane region" description="Helical" evidence="1">
    <location>
        <begin position="37"/>
        <end position="61"/>
    </location>
</feature>
<name>A0AAV5T3T7_9BILA</name>
<feature type="non-terminal residue" evidence="2">
    <location>
        <position position="65"/>
    </location>
</feature>
<dbReference type="EMBL" id="BTSX01000003">
    <property type="protein sequence ID" value="GMS87508.1"/>
    <property type="molecule type" value="Genomic_DNA"/>
</dbReference>
<reference evidence="2" key="1">
    <citation type="submission" date="2023-10" db="EMBL/GenBank/DDBJ databases">
        <title>Genome assembly of Pristionchus species.</title>
        <authorList>
            <person name="Yoshida K."/>
            <person name="Sommer R.J."/>
        </authorList>
    </citation>
    <scope>NUCLEOTIDE SEQUENCE</scope>
    <source>
        <strain evidence="2">RS0144</strain>
    </source>
</reference>
<evidence type="ECO:0000313" key="3">
    <source>
        <dbReference type="Proteomes" id="UP001432027"/>
    </source>
</evidence>
<protein>
    <submittedName>
        <fullName evidence="2">Uncharacterized protein</fullName>
    </submittedName>
</protein>
<accession>A0AAV5T3T7</accession>
<keyword evidence="1" id="KW-0472">Membrane</keyword>
<feature type="non-terminal residue" evidence="2">
    <location>
        <position position="1"/>
    </location>
</feature>
<gene>
    <name evidence="2" type="ORF">PENTCL1PPCAC_9683</name>
</gene>
<keyword evidence="1" id="KW-1133">Transmembrane helix</keyword>
<evidence type="ECO:0000313" key="2">
    <source>
        <dbReference type="EMBL" id="GMS87508.1"/>
    </source>
</evidence>
<sequence>PSSLTASWTKPLRRSLRATTVAERPAATWTSTDPPGFVAAAASWSALSSAFSSAATLIFVISDIL</sequence>
<proteinExistence type="predicted"/>
<keyword evidence="3" id="KW-1185">Reference proteome</keyword>